<reference evidence="1" key="1">
    <citation type="submission" date="2021-04" db="EMBL/GenBank/DDBJ databases">
        <authorList>
            <person name="Chebbi M.A.C M."/>
        </authorList>
    </citation>
    <scope>NUCLEOTIDE SEQUENCE</scope>
</reference>
<comment type="caution">
    <text evidence="1">The sequence shown here is derived from an EMBL/GenBank/DDBJ whole genome shotgun (WGS) entry which is preliminary data.</text>
</comment>
<sequence>MEGFIQVNPNNHLVKMEPCDCLHFDCVSKYEYPIKNLEITIRSMFHNINMINKEVTILIDSINQVMKGVTDDEFIKLQFDWAQAKFGSGCASANLFLNLKCIENCNTAKTILKNNQENKIFQRYLLWKQKYAKVIQKFLSLDEGIVKSYKGQVIVEFFRFENYKNERIENDKKYELLIRECLLRRAISSGFMI</sequence>
<dbReference type="AlphaFoldDB" id="A0A8J2E815"/>
<gene>
    <name evidence="1" type="ORF">HICCMSTLAB_LOCUS2304</name>
</gene>
<name>A0A8J2E815_COTCN</name>
<accession>A0A8J2E815</accession>
<proteinExistence type="predicted"/>
<dbReference type="Proteomes" id="UP000786811">
    <property type="component" value="Unassembled WGS sequence"/>
</dbReference>
<organism evidence="1 2">
    <name type="scientific">Cotesia congregata</name>
    <name type="common">Parasitoid wasp</name>
    <name type="synonym">Apanteles congregatus</name>
    <dbReference type="NCBI Taxonomy" id="51543"/>
    <lineage>
        <taxon>Eukaryota</taxon>
        <taxon>Metazoa</taxon>
        <taxon>Ecdysozoa</taxon>
        <taxon>Arthropoda</taxon>
        <taxon>Hexapoda</taxon>
        <taxon>Insecta</taxon>
        <taxon>Pterygota</taxon>
        <taxon>Neoptera</taxon>
        <taxon>Endopterygota</taxon>
        <taxon>Hymenoptera</taxon>
        <taxon>Apocrita</taxon>
        <taxon>Ichneumonoidea</taxon>
        <taxon>Braconidae</taxon>
        <taxon>Microgastrinae</taxon>
        <taxon>Cotesia</taxon>
    </lineage>
</organism>
<evidence type="ECO:0000313" key="2">
    <source>
        <dbReference type="Proteomes" id="UP000786811"/>
    </source>
</evidence>
<evidence type="ECO:0000313" key="1">
    <source>
        <dbReference type="EMBL" id="CAG5076865.1"/>
    </source>
</evidence>
<keyword evidence="2" id="KW-1185">Reference proteome</keyword>
<dbReference type="EMBL" id="CAJNRD030001117">
    <property type="protein sequence ID" value="CAG5076865.1"/>
    <property type="molecule type" value="Genomic_DNA"/>
</dbReference>
<protein>
    <submittedName>
        <fullName evidence="1">Uncharacterized protein</fullName>
    </submittedName>
</protein>